<evidence type="ECO:0000313" key="17">
    <source>
        <dbReference type="Proteomes" id="UP001378188"/>
    </source>
</evidence>
<comment type="catalytic activity">
    <reaction evidence="13 14">
        <text>protoporphyrinogen IX + 3 A = protoporphyrin IX + 3 AH2</text>
        <dbReference type="Rhea" id="RHEA:62000"/>
        <dbReference type="ChEBI" id="CHEBI:13193"/>
        <dbReference type="ChEBI" id="CHEBI:17499"/>
        <dbReference type="ChEBI" id="CHEBI:57306"/>
        <dbReference type="ChEBI" id="CHEBI:57307"/>
    </reaction>
</comment>
<comment type="pathway">
    <text evidence="2 14">Porphyrin-containing compound metabolism; protoporphyrin-IX biosynthesis; protoporphyrin-IX from protoporphyrinogen-IX: step 1/1.</text>
</comment>
<evidence type="ECO:0000256" key="1">
    <source>
        <dbReference type="ARBA" id="ARBA00004651"/>
    </source>
</evidence>
<proteinExistence type="inferred from homology"/>
<dbReference type="GO" id="GO:0006782">
    <property type="term" value="P:protoporphyrinogen IX biosynthetic process"/>
    <property type="evidence" value="ECO:0007669"/>
    <property type="project" value="UniProtKB-UniRule"/>
</dbReference>
<evidence type="ECO:0000256" key="15">
    <source>
        <dbReference type="SAM" id="Phobius"/>
    </source>
</evidence>
<keyword evidence="11 14" id="KW-0408">Iron</keyword>
<evidence type="ECO:0000256" key="11">
    <source>
        <dbReference type="ARBA" id="ARBA00023004"/>
    </source>
</evidence>
<evidence type="ECO:0000256" key="13">
    <source>
        <dbReference type="ARBA" id="ARBA00048390"/>
    </source>
</evidence>
<evidence type="ECO:0000256" key="2">
    <source>
        <dbReference type="ARBA" id="ARBA00005073"/>
    </source>
</evidence>
<dbReference type="PANTHER" id="PTHR40255">
    <property type="entry name" value="UPF0093 MEMBRANE PROTEIN SLR1790"/>
    <property type="match status" value="1"/>
</dbReference>
<keyword evidence="10" id="KW-0560">Oxidoreductase</keyword>
<comment type="function">
    <text evidence="14">Catalyzes the oxidation of protoporphyrinogen IX to protoporphyrin IX.</text>
</comment>
<comment type="similarity">
    <text evidence="3 14">Belongs to the HemJ family.</text>
</comment>
<dbReference type="AlphaFoldDB" id="A0AAW9RTA4"/>
<dbReference type="GO" id="GO:0005886">
    <property type="term" value="C:plasma membrane"/>
    <property type="evidence" value="ECO:0007669"/>
    <property type="project" value="UniProtKB-SubCell"/>
</dbReference>
<dbReference type="EMBL" id="JAZHOF010000002">
    <property type="protein sequence ID" value="MEJ8570711.1"/>
    <property type="molecule type" value="Genomic_DNA"/>
</dbReference>
<comment type="caution">
    <text evidence="16">The sequence shown here is derived from an EMBL/GenBank/DDBJ whole genome shotgun (WGS) entry which is preliminary data.</text>
</comment>
<comment type="subcellular location">
    <subcellularLocation>
        <location evidence="1">Cell membrane</location>
        <topology evidence="1">Multi-pass membrane protein</topology>
    </subcellularLocation>
</comment>
<comment type="cofactor">
    <cofactor evidence="14">
        <name>heme b</name>
        <dbReference type="ChEBI" id="CHEBI:60344"/>
    </cofactor>
    <text evidence="14">Binds 1 heme b (iron(II)-protoporphyrin IX) group per subunit.</text>
</comment>
<dbReference type="GO" id="GO:0046872">
    <property type="term" value="F:metal ion binding"/>
    <property type="evidence" value="ECO:0007669"/>
    <property type="project" value="UniProtKB-UniRule"/>
</dbReference>
<protein>
    <recommendedName>
        <fullName evidence="4 14">Protoporphyrinogen IX oxidase</fullName>
        <ecNumber evidence="14">1.3.99.-</ecNumber>
    </recommendedName>
</protein>
<name>A0AAW9RTA4_9HYPH</name>
<keyword evidence="12 14" id="KW-0472">Membrane</keyword>
<evidence type="ECO:0000256" key="6">
    <source>
        <dbReference type="ARBA" id="ARBA00022617"/>
    </source>
</evidence>
<gene>
    <name evidence="16" type="ORF">V3328_04460</name>
</gene>
<keyword evidence="17" id="KW-1185">Reference proteome</keyword>
<keyword evidence="9 15" id="KW-1133">Transmembrane helix</keyword>
<feature type="transmembrane region" description="Helical" evidence="15">
    <location>
        <begin position="123"/>
        <end position="142"/>
    </location>
</feature>
<accession>A0AAW9RTA4</accession>
<dbReference type="PIRSF" id="PIRSF004638">
    <property type="entry name" value="UCP004638"/>
    <property type="match status" value="1"/>
</dbReference>
<dbReference type="RefSeq" id="WP_340328457.1">
    <property type="nucleotide sequence ID" value="NZ_JAZHOF010000002.1"/>
</dbReference>
<sequence length="170" mass="18965">MLDWLIATIPFWKAVHLIALSIWCSGLIVLPMMLSLHKPAVSQDDFRVIRHSTHLTYTSVVTPAAVVAVIAGTWLIFLRQTFVPWMFAKLVFVALLMVLHAWVGNSIVRIAEEPGSHTPPRPYLVGTGVMACAVAILLLVLGKPDFDWIDFPDWLKTPRGGQLPFEVPSR</sequence>
<keyword evidence="5 14" id="KW-1003">Cell membrane</keyword>
<evidence type="ECO:0000256" key="7">
    <source>
        <dbReference type="ARBA" id="ARBA00022692"/>
    </source>
</evidence>
<dbReference type="PANTHER" id="PTHR40255:SF1">
    <property type="entry name" value="PROTOPORPHYRINOGEN IX OXIDASE"/>
    <property type="match status" value="1"/>
</dbReference>
<evidence type="ECO:0000256" key="14">
    <source>
        <dbReference type="PIRNR" id="PIRNR004638"/>
    </source>
</evidence>
<evidence type="ECO:0000256" key="4">
    <source>
        <dbReference type="ARBA" id="ARBA00017504"/>
    </source>
</evidence>
<dbReference type="Proteomes" id="UP001378188">
    <property type="component" value="Unassembled WGS sequence"/>
</dbReference>
<evidence type="ECO:0000256" key="12">
    <source>
        <dbReference type="ARBA" id="ARBA00023136"/>
    </source>
</evidence>
<evidence type="ECO:0000256" key="9">
    <source>
        <dbReference type="ARBA" id="ARBA00022989"/>
    </source>
</evidence>
<keyword evidence="8 14" id="KW-0479">Metal-binding</keyword>
<evidence type="ECO:0000256" key="8">
    <source>
        <dbReference type="ARBA" id="ARBA00022723"/>
    </source>
</evidence>
<organism evidence="16 17">
    <name type="scientific">Microbaculum marinum</name>
    <dbReference type="NCBI Taxonomy" id="1764581"/>
    <lineage>
        <taxon>Bacteria</taxon>
        <taxon>Pseudomonadati</taxon>
        <taxon>Pseudomonadota</taxon>
        <taxon>Alphaproteobacteria</taxon>
        <taxon>Hyphomicrobiales</taxon>
        <taxon>Tepidamorphaceae</taxon>
        <taxon>Microbaculum</taxon>
    </lineage>
</organism>
<feature type="transmembrane region" description="Helical" evidence="15">
    <location>
        <begin position="14"/>
        <end position="34"/>
    </location>
</feature>
<evidence type="ECO:0000256" key="3">
    <source>
        <dbReference type="ARBA" id="ARBA00006501"/>
    </source>
</evidence>
<evidence type="ECO:0000256" key="5">
    <source>
        <dbReference type="ARBA" id="ARBA00022475"/>
    </source>
</evidence>
<feature type="transmembrane region" description="Helical" evidence="15">
    <location>
        <begin position="83"/>
        <end position="103"/>
    </location>
</feature>
<dbReference type="Pfam" id="PF03653">
    <property type="entry name" value="UPF0093"/>
    <property type="match status" value="1"/>
</dbReference>
<reference evidence="16 17" key="1">
    <citation type="submission" date="2024-02" db="EMBL/GenBank/DDBJ databases">
        <title>Genome analysis and characterization of Microbaculum marinisediminis sp. nov., isolated from marine sediment.</title>
        <authorList>
            <person name="Du Z.-J."/>
            <person name="Ye Y.-Q."/>
            <person name="Zhang Z.-R."/>
            <person name="Yuan S.-M."/>
            <person name="Zhang X.-Y."/>
        </authorList>
    </citation>
    <scope>NUCLEOTIDE SEQUENCE [LARGE SCALE GENOMIC DNA]</scope>
    <source>
        <strain evidence="16 17">SDUM1044001</strain>
    </source>
</reference>
<dbReference type="EC" id="1.3.99.-" evidence="14"/>
<keyword evidence="6 14" id="KW-0349">Heme</keyword>
<evidence type="ECO:0000256" key="10">
    <source>
        <dbReference type="ARBA" id="ARBA00023002"/>
    </source>
</evidence>
<dbReference type="GO" id="GO:0070818">
    <property type="term" value="F:protoporphyrinogen oxidase activity"/>
    <property type="evidence" value="ECO:0007669"/>
    <property type="project" value="UniProtKB-UniRule"/>
</dbReference>
<feature type="transmembrane region" description="Helical" evidence="15">
    <location>
        <begin position="55"/>
        <end position="77"/>
    </location>
</feature>
<evidence type="ECO:0000313" key="16">
    <source>
        <dbReference type="EMBL" id="MEJ8570711.1"/>
    </source>
</evidence>
<keyword evidence="7 15" id="KW-0812">Transmembrane</keyword>
<dbReference type="InterPro" id="IPR005265">
    <property type="entry name" value="HemJ-like"/>
</dbReference>